<dbReference type="PANTHER" id="PTHR45436">
    <property type="entry name" value="SENSOR HISTIDINE KINASE YKOH"/>
    <property type="match status" value="1"/>
</dbReference>
<comment type="catalytic activity">
    <reaction evidence="1">
        <text>ATP + protein L-histidine = ADP + protein N-phospho-L-histidine.</text>
        <dbReference type="EC" id="2.7.13.3"/>
    </reaction>
</comment>
<reference evidence="14 15" key="1">
    <citation type="journal article" date="2019" name="Nat. Microbiol.">
        <title>Mediterranean grassland soil C-N compound turnover is dependent on rainfall and depth, and is mediated by genomically divergent microorganisms.</title>
        <authorList>
            <person name="Diamond S."/>
            <person name="Andeer P.F."/>
            <person name="Li Z."/>
            <person name="Crits-Christoph A."/>
            <person name="Burstein D."/>
            <person name="Anantharaman K."/>
            <person name="Lane K.R."/>
            <person name="Thomas B.C."/>
            <person name="Pan C."/>
            <person name="Northen T.R."/>
            <person name="Banfield J.F."/>
        </authorList>
    </citation>
    <scope>NUCLEOTIDE SEQUENCE [LARGE SCALE GENOMIC DNA]</scope>
    <source>
        <strain evidence="14">NP_4</strain>
    </source>
</reference>
<evidence type="ECO:0000256" key="5">
    <source>
        <dbReference type="ARBA" id="ARBA00022679"/>
    </source>
</evidence>
<proteinExistence type="predicted"/>
<dbReference type="Pfam" id="PF02518">
    <property type="entry name" value="HATPase_c"/>
    <property type="match status" value="1"/>
</dbReference>
<dbReference type="SUPFAM" id="SSF158472">
    <property type="entry name" value="HAMP domain-like"/>
    <property type="match status" value="1"/>
</dbReference>
<evidence type="ECO:0000256" key="1">
    <source>
        <dbReference type="ARBA" id="ARBA00000085"/>
    </source>
</evidence>
<evidence type="ECO:0000256" key="8">
    <source>
        <dbReference type="ARBA" id="ARBA00022989"/>
    </source>
</evidence>
<dbReference type="Gene3D" id="1.10.287.130">
    <property type="match status" value="1"/>
</dbReference>
<feature type="transmembrane region" description="Helical" evidence="11">
    <location>
        <begin position="58"/>
        <end position="82"/>
    </location>
</feature>
<dbReference type="InterPro" id="IPR036097">
    <property type="entry name" value="HisK_dim/P_sf"/>
</dbReference>
<dbReference type="PRINTS" id="PR00344">
    <property type="entry name" value="BCTRLSENSOR"/>
</dbReference>
<keyword evidence="5" id="KW-0808">Transferase</keyword>
<dbReference type="SMART" id="SM00304">
    <property type="entry name" value="HAMP"/>
    <property type="match status" value="1"/>
</dbReference>
<evidence type="ECO:0000256" key="10">
    <source>
        <dbReference type="ARBA" id="ARBA00023136"/>
    </source>
</evidence>
<dbReference type="SMART" id="SM00387">
    <property type="entry name" value="HATPase_c"/>
    <property type="match status" value="1"/>
</dbReference>
<dbReference type="InterPro" id="IPR036890">
    <property type="entry name" value="HATPase_C_sf"/>
</dbReference>
<evidence type="ECO:0000256" key="7">
    <source>
        <dbReference type="ARBA" id="ARBA00022777"/>
    </source>
</evidence>
<accession>A0A537KVW1</accession>
<keyword evidence="7" id="KW-0418">Kinase</keyword>
<dbReference type="SUPFAM" id="SSF47384">
    <property type="entry name" value="Homodimeric domain of signal transducing histidine kinase"/>
    <property type="match status" value="1"/>
</dbReference>
<keyword evidence="9" id="KW-0902">Two-component regulatory system</keyword>
<dbReference type="AlphaFoldDB" id="A0A537KVW1"/>
<keyword evidence="4" id="KW-0597">Phosphoprotein</keyword>
<keyword evidence="10 11" id="KW-0472">Membrane</keyword>
<dbReference type="Proteomes" id="UP000319353">
    <property type="component" value="Unassembled WGS sequence"/>
</dbReference>
<dbReference type="GO" id="GO:0005886">
    <property type="term" value="C:plasma membrane"/>
    <property type="evidence" value="ECO:0007669"/>
    <property type="project" value="TreeGrafter"/>
</dbReference>
<evidence type="ECO:0000259" key="13">
    <source>
        <dbReference type="PROSITE" id="PS50885"/>
    </source>
</evidence>
<comment type="caution">
    <text evidence="14">The sequence shown here is derived from an EMBL/GenBank/DDBJ whole genome shotgun (WGS) entry which is preliminary data.</text>
</comment>
<dbReference type="InterPro" id="IPR050428">
    <property type="entry name" value="TCS_sensor_his_kinase"/>
</dbReference>
<dbReference type="EMBL" id="VBAL01000125">
    <property type="protein sequence ID" value="TMI99884.1"/>
    <property type="molecule type" value="Genomic_DNA"/>
</dbReference>
<keyword evidence="8 11" id="KW-1133">Transmembrane helix</keyword>
<dbReference type="CDD" id="cd00075">
    <property type="entry name" value="HATPase"/>
    <property type="match status" value="1"/>
</dbReference>
<feature type="domain" description="HAMP" evidence="13">
    <location>
        <begin position="82"/>
        <end position="134"/>
    </location>
</feature>
<gene>
    <name evidence="14" type="ORF">E6H01_10305</name>
</gene>
<evidence type="ECO:0000256" key="3">
    <source>
        <dbReference type="ARBA" id="ARBA00012438"/>
    </source>
</evidence>
<dbReference type="CDD" id="cd00082">
    <property type="entry name" value="HisKA"/>
    <property type="match status" value="1"/>
</dbReference>
<dbReference type="SMART" id="SM00388">
    <property type="entry name" value="HisKA"/>
    <property type="match status" value="1"/>
</dbReference>
<name>A0A537KVW1_9BACT</name>
<dbReference type="PROSITE" id="PS50109">
    <property type="entry name" value="HIS_KIN"/>
    <property type="match status" value="1"/>
</dbReference>
<organism evidence="14 15">
    <name type="scientific">Candidatus Segetimicrobium genomatis</name>
    <dbReference type="NCBI Taxonomy" id="2569760"/>
    <lineage>
        <taxon>Bacteria</taxon>
        <taxon>Bacillati</taxon>
        <taxon>Candidatus Sysuimicrobiota</taxon>
        <taxon>Candidatus Sysuimicrobiia</taxon>
        <taxon>Candidatus Sysuimicrobiales</taxon>
        <taxon>Candidatus Segetimicrobiaceae</taxon>
        <taxon>Candidatus Segetimicrobium</taxon>
    </lineage>
</organism>
<evidence type="ECO:0000256" key="2">
    <source>
        <dbReference type="ARBA" id="ARBA00004370"/>
    </source>
</evidence>
<dbReference type="Gene3D" id="6.10.340.10">
    <property type="match status" value="1"/>
</dbReference>
<evidence type="ECO:0000256" key="6">
    <source>
        <dbReference type="ARBA" id="ARBA00022692"/>
    </source>
</evidence>
<dbReference type="InterPro" id="IPR005467">
    <property type="entry name" value="His_kinase_dom"/>
</dbReference>
<feature type="domain" description="Histidine kinase" evidence="12">
    <location>
        <begin position="142"/>
        <end position="355"/>
    </location>
</feature>
<dbReference type="InterPro" id="IPR004358">
    <property type="entry name" value="Sig_transdc_His_kin-like_C"/>
</dbReference>
<dbReference type="PROSITE" id="PS50885">
    <property type="entry name" value="HAMP"/>
    <property type="match status" value="1"/>
</dbReference>
<dbReference type="Pfam" id="PF00672">
    <property type="entry name" value="HAMP"/>
    <property type="match status" value="1"/>
</dbReference>
<evidence type="ECO:0000256" key="11">
    <source>
        <dbReference type="SAM" id="Phobius"/>
    </source>
</evidence>
<dbReference type="PANTHER" id="PTHR45436:SF5">
    <property type="entry name" value="SENSOR HISTIDINE KINASE TRCS"/>
    <property type="match status" value="1"/>
</dbReference>
<dbReference type="InterPro" id="IPR003660">
    <property type="entry name" value="HAMP_dom"/>
</dbReference>
<dbReference type="EC" id="2.7.13.3" evidence="3"/>
<evidence type="ECO:0000256" key="9">
    <source>
        <dbReference type="ARBA" id="ARBA00023012"/>
    </source>
</evidence>
<dbReference type="Pfam" id="PF00512">
    <property type="entry name" value="HisKA"/>
    <property type="match status" value="1"/>
</dbReference>
<dbReference type="FunFam" id="3.30.565.10:FF:000006">
    <property type="entry name" value="Sensor histidine kinase WalK"/>
    <property type="match status" value="1"/>
</dbReference>
<dbReference type="CDD" id="cd06225">
    <property type="entry name" value="HAMP"/>
    <property type="match status" value="1"/>
</dbReference>
<keyword evidence="6 11" id="KW-0812">Transmembrane</keyword>
<dbReference type="GO" id="GO:0000155">
    <property type="term" value="F:phosphorelay sensor kinase activity"/>
    <property type="evidence" value="ECO:0007669"/>
    <property type="project" value="InterPro"/>
</dbReference>
<dbReference type="InterPro" id="IPR003661">
    <property type="entry name" value="HisK_dim/P_dom"/>
</dbReference>
<protein>
    <recommendedName>
        <fullName evidence="3">histidine kinase</fullName>
        <ecNumber evidence="3">2.7.13.3</ecNumber>
    </recommendedName>
</protein>
<dbReference type="Gene3D" id="3.30.565.10">
    <property type="entry name" value="Histidine kinase-like ATPase, C-terminal domain"/>
    <property type="match status" value="1"/>
</dbReference>
<dbReference type="FunFam" id="1.10.287.130:FF:000001">
    <property type="entry name" value="Two-component sensor histidine kinase"/>
    <property type="match status" value="1"/>
</dbReference>
<sequence length="355" mass="37978">MRRSLFWTLLGINLLVVGVAVGLAALMIGRLADAIFASLMKEFHIQADVPHHLFVTALWRSLLLASLAAGGVGVLLSVILFGQVIRPVRGMMAMAGRVAGGDYGARAAGASSAELESLAESLNRMAGSLARLERLRKDLVANVAHELRTPLTNLRGYLEAVREDVTPVSGEIIASLHEETMRLVRLVDALHELSQFDARLPRSRPADVDMDELVRRLLTVRRPEFDGKGIAVRTAVRVTGFVRADPDLLAQAVGNLLDNAAKYTPPGGDVVVEVSPIDGEVQVAVTNSGEGIPPEDLPYIFERFYRGDKSRSRESGGAGIGLAIVKEVAGLHGGTVGARSDAGRTTVWLTVRTAA</sequence>
<evidence type="ECO:0000313" key="15">
    <source>
        <dbReference type="Proteomes" id="UP000319353"/>
    </source>
</evidence>
<evidence type="ECO:0000256" key="4">
    <source>
        <dbReference type="ARBA" id="ARBA00022553"/>
    </source>
</evidence>
<evidence type="ECO:0000259" key="12">
    <source>
        <dbReference type="PROSITE" id="PS50109"/>
    </source>
</evidence>
<comment type="subcellular location">
    <subcellularLocation>
        <location evidence="2">Membrane</location>
    </subcellularLocation>
</comment>
<dbReference type="SUPFAM" id="SSF55874">
    <property type="entry name" value="ATPase domain of HSP90 chaperone/DNA topoisomerase II/histidine kinase"/>
    <property type="match status" value="1"/>
</dbReference>
<dbReference type="InterPro" id="IPR003594">
    <property type="entry name" value="HATPase_dom"/>
</dbReference>
<evidence type="ECO:0000313" key="14">
    <source>
        <dbReference type="EMBL" id="TMI99884.1"/>
    </source>
</evidence>